<dbReference type="EMBL" id="KN732890">
    <property type="protein sequence ID" value="KIH58629.1"/>
    <property type="molecule type" value="Genomic_DNA"/>
</dbReference>
<feature type="compositionally biased region" description="Basic and acidic residues" evidence="1">
    <location>
        <begin position="117"/>
        <end position="134"/>
    </location>
</feature>
<name>A0A0C2GIA6_9BILA</name>
<dbReference type="GO" id="GO:0005730">
    <property type="term" value="C:nucleolus"/>
    <property type="evidence" value="ECO:0007669"/>
    <property type="project" value="TreeGrafter"/>
</dbReference>
<dbReference type="GO" id="GO:0003725">
    <property type="term" value="F:double-stranded RNA binding"/>
    <property type="evidence" value="ECO:0007669"/>
    <property type="project" value="InterPro"/>
</dbReference>
<dbReference type="InterPro" id="IPR009548">
    <property type="entry name" value="Prkrip1"/>
</dbReference>
<dbReference type="PANTHER" id="PTHR13507:SF0">
    <property type="entry name" value="PRKR-INTERACTING PROTEIN 1"/>
    <property type="match status" value="1"/>
</dbReference>
<protein>
    <submittedName>
        <fullName evidence="2">Putative type III secretion protein YscO</fullName>
    </submittedName>
</protein>
<accession>A0A0C2GIA6</accession>
<dbReference type="GO" id="GO:0004860">
    <property type="term" value="F:protein kinase inhibitor activity"/>
    <property type="evidence" value="ECO:0007669"/>
    <property type="project" value="TreeGrafter"/>
</dbReference>
<dbReference type="OrthoDB" id="10067079at2759"/>
<feature type="compositionally biased region" description="Acidic residues" evidence="1">
    <location>
        <begin position="159"/>
        <end position="174"/>
    </location>
</feature>
<reference evidence="2 3" key="1">
    <citation type="submission" date="2013-12" db="EMBL/GenBank/DDBJ databases">
        <title>Draft genome of the parsitic nematode Ancylostoma duodenale.</title>
        <authorList>
            <person name="Mitreva M."/>
        </authorList>
    </citation>
    <scope>NUCLEOTIDE SEQUENCE [LARGE SCALE GENOMIC DNA]</scope>
    <source>
        <strain evidence="2 3">Zhejiang</strain>
    </source>
</reference>
<feature type="region of interest" description="Disordered" evidence="1">
    <location>
        <begin position="112"/>
        <end position="211"/>
    </location>
</feature>
<dbReference type="Proteomes" id="UP000054047">
    <property type="component" value="Unassembled WGS sequence"/>
</dbReference>
<dbReference type="Pfam" id="PF06658">
    <property type="entry name" value="DUF1168"/>
    <property type="match status" value="1"/>
</dbReference>
<keyword evidence="3" id="KW-1185">Reference proteome</keyword>
<sequence>MTTPNLITMPRDDPIVEEERRAQTATDLMRMRLERLQQNIHKPAPVPARRAELKPPRPPPEFVRNVVGSSAAAGSAEYHIYRYKEFPDSHNFSINRKKEQNRLDYIAKVAEQEELDEQYRIHKEEIERMEAERTAKKRAKRQRRKEAAKRKKKVKKEEESSEGSSDESDEDEESCPPNEQNDQVKSENPENEEPKQVDAGQGDVKNEQSSQ</sequence>
<gene>
    <name evidence="2" type="ORF">ANCDUO_11160</name>
</gene>
<evidence type="ECO:0000313" key="3">
    <source>
        <dbReference type="Proteomes" id="UP000054047"/>
    </source>
</evidence>
<dbReference type="AlphaFoldDB" id="A0A0C2GIA6"/>
<dbReference type="GO" id="GO:0019901">
    <property type="term" value="F:protein kinase binding"/>
    <property type="evidence" value="ECO:0007669"/>
    <property type="project" value="TreeGrafter"/>
</dbReference>
<proteinExistence type="predicted"/>
<feature type="region of interest" description="Disordered" evidence="1">
    <location>
        <begin position="37"/>
        <end position="64"/>
    </location>
</feature>
<feature type="compositionally biased region" description="Basic and acidic residues" evidence="1">
    <location>
        <begin position="182"/>
        <end position="196"/>
    </location>
</feature>
<evidence type="ECO:0000256" key="1">
    <source>
        <dbReference type="SAM" id="MobiDB-lite"/>
    </source>
</evidence>
<evidence type="ECO:0000313" key="2">
    <source>
        <dbReference type="EMBL" id="KIH58629.1"/>
    </source>
</evidence>
<organism evidence="2 3">
    <name type="scientific">Ancylostoma duodenale</name>
    <dbReference type="NCBI Taxonomy" id="51022"/>
    <lineage>
        <taxon>Eukaryota</taxon>
        <taxon>Metazoa</taxon>
        <taxon>Ecdysozoa</taxon>
        <taxon>Nematoda</taxon>
        <taxon>Chromadorea</taxon>
        <taxon>Rhabditida</taxon>
        <taxon>Rhabditina</taxon>
        <taxon>Rhabditomorpha</taxon>
        <taxon>Strongyloidea</taxon>
        <taxon>Ancylostomatidae</taxon>
        <taxon>Ancylostomatinae</taxon>
        <taxon>Ancylostoma</taxon>
    </lineage>
</organism>
<feature type="compositionally biased region" description="Basic residues" evidence="1">
    <location>
        <begin position="135"/>
        <end position="154"/>
    </location>
</feature>
<dbReference type="PANTHER" id="PTHR13507">
    <property type="entry name" value="PRKR-INTERACTING PROTEIN 1"/>
    <property type="match status" value="1"/>
</dbReference>